<dbReference type="SUPFAM" id="SSF53649">
    <property type="entry name" value="Alkaline phosphatase-like"/>
    <property type="match status" value="1"/>
</dbReference>
<dbReference type="AlphaFoldDB" id="A0A8K1CFW0"/>
<dbReference type="PANTHER" id="PTHR43751">
    <property type="entry name" value="SULFATASE"/>
    <property type="match status" value="1"/>
</dbReference>
<dbReference type="Proteomes" id="UP000794436">
    <property type="component" value="Unassembled WGS sequence"/>
</dbReference>
<dbReference type="InterPro" id="IPR052701">
    <property type="entry name" value="GAG_Ulvan_Degrading_Sulfatases"/>
</dbReference>
<evidence type="ECO:0000313" key="2">
    <source>
        <dbReference type="EMBL" id="TMW62015.1"/>
    </source>
</evidence>
<dbReference type="Gene3D" id="3.40.720.10">
    <property type="entry name" value="Alkaline Phosphatase, subunit A"/>
    <property type="match status" value="1"/>
</dbReference>
<protein>
    <recommendedName>
        <fullName evidence="1">Sulfatase N-terminal domain-containing protein</fullName>
    </recommendedName>
</protein>
<dbReference type="InterPro" id="IPR017850">
    <property type="entry name" value="Alkaline_phosphatase_core_sf"/>
</dbReference>
<evidence type="ECO:0000259" key="1">
    <source>
        <dbReference type="Pfam" id="PF00884"/>
    </source>
</evidence>
<proteinExistence type="predicted"/>
<organism evidence="2 3">
    <name type="scientific">Pythium oligandrum</name>
    <name type="common">Mycoparasitic fungus</name>
    <dbReference type="NCBI Taxonomy" id="41045"/>
    <lineage>
        <taxon>Eukaryota</taxon>
        <taxon>Sar</taxon>
        <taxon>Stramenopiles</taxon>
        <taxon>Oomycota</taxon>
        <taxon>Peronosporomycetes</taxon>
        <taxon>Pythiales</taxon>
        <taxon>Pythiaceae</taxon>
        <taxon>Pythium</taxon>
    </lineage>
</organism>
<name>A0A8K1CFW0_PYTOL</name>
<comment type="caution">
    <text evidence="2">The sequence shown here is derived from an EMBL/GenBank/DDBJ whole genome shotgun (WGS) entry which is preliminary data.</text>
</comment>
<accession>A0A8K1CFW0</accession>
<dbReference type="Pfam" id="PF00884">
    <property type="entry name" value="Sulfatase"/>
    <property type="match status" value="1"/>
</dbReference>
<sequence length="188" mass="21091">MYATSASDSTLSSAALYLSTETESYELFADEVLYRRTTGFKGDITFNVSVDSADLPNVVVVVIESFRHRDSLYLVGNTSAEAREQHNITLTPNFDKWAQRGIALRNLWSSWQTSRSLESILFGQVPFDNGQKTGVTGGRTDVKLHGLPQLFNAKGYETLFTAGSKLAYDAWDTFLQFHGFDHVWETEN</sequence>
<dbReference type="EMBL" id="SPLM01000074">
    <property type="protein sequence ID" value="TMW62015.1"/>
    <property type="molecule type" value="Genomic_DNA"/>
</dbReference>
<keyword evidence="3" id="KW-1185">Reference proteome</keyword>
<feature type="domain" description="Sulfatase N-terminal" evidence="1">
    <location>
        <begin position="56"/>
        <end position="185"/>
    </location>
</feature>
<dbReference type="InterPro" id="IPR000917">
    <property type="entry name" value="Sulfatase_N"/>
</dbReference>
<gene>
    <name evidence="2" type="ORF">Poli38472_009508</name>
</gene>
<dbReference type="PANTHER" id="PTHR43751:SF3">
    <property type="entry name" value="SULFATASE N-TERMINAL DOMAIN-CONTAINING PROTEIN"/>
    <property type="match status" value="1"/>
</dbReference>
<dbReference type="OrthoDB" id="88649at2759"/>
<reference evidence="2" key="1">
    <citation type="submission" date="2019-03" db="EMBL/GenBank/DDBJ databases">
        <title>Long read genome sequence of the mycoparasitic Pythium oligandrum ATCC 38472 isolated from sugarbeet rhizosphere.</title>
        <authorList>
            <person name="Gaulin E."/>
        </authorList>
    </citation>
    <scope>NUCLEOTIDE SEQUENCE</scope>
    <source>
        <strain evidence="2">ATCC 38472_TT</strain>
    </source>
</reference>
<evidence type="ECO:0000313" key="3">
    <source>
        <dbReference type="Proteomes" id="UP000794436"/>
    </source>
</evidence>